<comment type="caution">
    <text evidence="9">The sequence shown here is derived from an EMBL/GenBank/DDBJ whole genome shotgun (WGS) entry which is preliminary data.</text>
</comment>
<keyword evidence="4" id="KW-0081">Bacteriolytic enzyme</keyword>
<dbReference type="PANTHER" id="PTHR11195">
    <property type="entry name" value="DESTABILASE-RELATED"/>
    <property type="match status" value="1"/>
</dbReference>
<feature type="disulfide bond" evidence="7">
    <location>
        <begin position="85"/>
        <end position="91"/>
    </location>
</feature>
<dbReference type="Pfam" id="PF05497">
    <property type="entry name" value="Destabilase"/>
    <property type="match status" value="1"/>
</dbReference>
<dbReference type="EC" id="3.2.1.17" evidence="2"/>
<dbReference type="AlphaFoldDB" id="A0ABD0T344"/>
<dbReference type="InterPro" id="IPR008597">
    <property type="entry name" value="Invert_lysozyme"/>
</dbReference>
<keyword evidence="8" id="KW-0732">Signal</keyword>
<evidence type="ECO:0000256" key="7">
    <source>
        <dbReference type="PIRSR" id="PIRSR608597-3"/>
    </source>
</evidence>
<name>A0ABD0T344_LOXSC</name>
<sequence>MLRRLFILSLLLVIQIKFSEILDDDSESSPLSTTCMKCLCKAMGCIKDEGCVNNVCGPMHITQGYWEAAHYKTSDPANRAAFEKCTNNVWCATRTVQRHMRRYLPACEEKRSDRLRCENALALHKFGPNRCDRNLTASTERKLLSCLDRTVWKWLKDDMED</sequence>
<evidence type="ECO:0000256" key="5">
    <source>
        <dbReference type="ARBA" id="ARBA00022801"/>
    </source>
</evidence>
<keyword evidence="5" id="KW-0378">Hydrolase</keyword>
<reference evidence="9 10" key="1">
    <citation type="submission" date="2024-06" db="EMBL/GenBank/DDBJ databases">
        <title>A chromosome-level genome assembly of beet webworm, Loxostege sticticalis.</title>
        <authorList>
            <person name="Zhang Y."/>
        </authorList>
    </citation>
    <scope>NUCLEOTIDE SEQUENCE [LARGE SCALE GENOMIC DNA]</scope>
    <source>
        <strain evidence="9">AQ028</strain>
        <tissue evidence="9">Male pupae</tissue>
    </source>
</reference>
<keyword evidence="3" id="KW-0929">Antimicrobial</keyword>
<feature type="disulfide bond" evidence="7">
    <location>
        <begin position="35"/>
        <end position="117"/>
    </location>
</feature>
<dbReference type="EMBL" id="JBEDNZ010000010">
    <property type="protein sequence ID" value="KAL0832434.1"/>
    <property type="molecule type" value="Genomic_DNA"/>
</dbReference>
<feature type="signal peptide" evidence="8">
    <location>
        <begin position="1"/>
        <end position="21"/>
    </location>
</feature>
<gene>
    <name evidence="9" type="ORF">ABMA28_000667</name>
</gene>
<evidence type="ECO:0000256" key="6">
    <source>
        <dbReference type="ARBA" id="ARBA00023295"/>
    </source>
</evidence>
<keyword evidence="6" id="KW-0326">Glycosidase</keyword>
<dbReference type="GO" id="GO:0003796">
    <property type="term" value="F:lysozyme activity"/>
    <property type="evidence" value="ECO:0007669"/>
    <property type="project" value="UniProtKB-EC"/>
</dbReference>
<evidence type="ECO:0000256" key="3">
    <source>
        <dbReference type="ARBA" id="ARBA00022529"/>
    </source>
</evidence>
<comment type="catalytic activity">
    <reaction evidence="1">
        <text>Hydrolysis of (1-&gt;4)-beta-linkages between N-acetylmuramic acid and N-acetyl-D-glucosamine residues in a peptidoglycan and between N-acetyl-D-glucosamine residues in chitodextrins.</text>
        <dbReference type="EC" id="3.2.1.17"/>
    </reaction>
</comment>
<evidence type="ECO:0000313" key="9">
    <source>
        <dbReference type="EMBL" id="KAL0832434.1"/>
    </source>
</evidence>
<evidence type="ECO:0000256" key="2">
    <source>
        <dbReference type="ARBA" id="ARBA00012732"/>
    </source>
</evidence>
<feature type="disulfide bond" evidence="7">
    <location>
        <begin position="51"/>
        <end position="56"/>
    </location>
</feature>
<dbReference type="GO" id="GO:0031640">
    <property type="term" value="P:killing of cells of another organism"/>
    <property type="evidence" value="ECO:0007669"/>
    <property type="project" value="UniProtKB-KW"/>
</dbReference>
<evidence type="ECO:0000313" key="10">
    <source>
        <dbReference type="Proteomes" id="UP001549921"/>
    </source>
</evidence>
<feature type="chain" id="PRO_5044890519" description="lysozyme" evidence="8">
    <location>
        <begin position="22"/>
        <end position="161"/>
    </location>
</feature>
<protein>
    <recommendedName>
        <fullName evidence="2">lysozyme</fullName>
        <ecNumber evidence="2">3.2.1.17</ecNumber>
    </recommendedName>
</protein>
<dbReference type="GO" id="GO:0042742">
    <property type="term" value="P:defense response to bacterium"/>
    <property type="evidence" value="ECO:0007669"/>
    <property type="project" value="UniProtKB-KW"/>
</dbReference>
<dbReference type="PANTHER" id="PTHR11195:SF22">
    <property type="entry name" value="LYSOZYME"/>
    <property type="match status" value="1"/>
</dbReference>
<dbReference type="Gene3D" id="1.10.530.10">
    <property type="match status" value="1"/>
</dbReference>
<keyword evidence="7" id="KW-1015">Disulfide bond</keyword>
<proteinExistence type="predicted"/>
<evidence type="ECO:0000256" key="4">
    <source>
        <dbReference type="ARBA" id="ARBA00022638"/>
    </source>
</evidence>
<dbReference type="Proteomes" id="UP001549921">
    <property type="component" value="Unassembled WGS sequence"/>
</dbReference>
<dbReference type="PROSITE" id="PS51909">
    <property type="entry name" value="LYSOZYME_I"/>
    <property type="match status" value="1"/>
</dbReference>
<organism evidence="9 10">
    <name type="scientific">Loxostege sticticalis</name>
    <name type="common">Beet webworm moth</name>
    <dbReference type="NCBI Taxonomy" id="481309"/>
    <lineage>
        <taxon>Eukaryota</taxon>
        <taxon>Metazoa</taxon>
        <taxon>Ecdysozoa</taxon>
        <taxon>Arthropoda</taxon>
        <taxon>Hexapoda</taxon>
        <taxon>Insecta</taxon>
        <taxon>Pterygota</taxon>
        <taxon>Neoptera</taxon>
        <taxon>Endopterygota</taxon>
        <taxon>Lepidoptera</taxon>
        <taxon>Glossata</taxon>
        <taxon>Ditrysia</taxon>
        <taxon>Pyraloidea</taxon>
        <taxon>Crambidae</taxon>
        <taxon>Pyraustinae</taxon>
        <taxon>Loxostege</taxon>
    </lineage>
</organism>
<evidence type="ECO:0000256" key="1">
    <source>
        <dbReference type="ARBA" id="ARBA00000632"/>
    </source>
</evidence>
<evidence type="ECO:0000256" key="8">
    <source>
        <dbReference type="SAM" id="SignalP"/>
    </source>
</evidence>
<accession>A0ABD0T344</accession>